<name>A0ABS4GES2_9FIRM</name>
<keyword evidence="2" id="KW-1185">Reference proteome</keyword>
<protein>
    <submittedName>
        <fullName evidence="1">Uncharacterized protein</fullName>
    </submittedName>
</protein>
<comment type="caution">
    <text evidence="1">The sequence shown here is derived from an EMBL/GenBank/DDBJ whole genome shotgun (WGS) entry which is preliminary data.</text>
</comment>
<evidence type="ECO:0000313" key="2">
    <source>
        <dbReference type="Proteomes" id="UP001519342"/>
    </source>
</evidence>
<organism evidence="1 2">
    <name type="scientific">Sedimentibacter acidaminivorans</name>
    <dbReference type="NCBI Taxonomy" id="913099"/>
    <lineage>
        <taxon>Bacteria</taxon>
        <taxon>Bacillati</taxon>
        <taxon>Bacillota</taxon>
        <taxon>Tissierellia</taxon>
        <taxon>Sedimentibacter</taxon>
    </lineage>
</organism>
<dbReference type="Proteomes" id="UP001519342">
    <property type="component" value="Unassembled WGS sequence"/>
</dbReference>
<dbReference type="EMBL" id="JAGGKS010000004">
    <property type="protein sequence ID" value="MBP1925860.1"/>
    <property type="molecule type" value="Genomic_DNA"/>
</dbReference>
<accession>A0ABS4GES2</accession>
<reference evidence="1 2" key="1">
    <citation type="submission" date="2021-03" db="EMBL/GenBank/DDBJ databases">
        <title>Genomic Encyclopedia of Type Strains, Phase IV (KMG-IV): sequencing the most valuable type-strain genomes for metagenomic binning, comparative biology and taxonomic classification.</title>
        <authorList>
            <person name="Goeker M."/>
        </authorList>
    </citation>
    <scope>NUCLEOTIDE SEQUENCE [LARGE SCALE GENOMIC DNA]</scope>
    <source>
        <strain evidence="1 2">DSM 24004</strain>
    </source>
</reference>
<evidence type="ECO:0000313" key="1">
    <source>
        <dbReference type="EMBL" id="MBP1925860.1"/>
    </source>
</evidence>
<proteinExistence type="predicted"/>
<sequence length="35" mass="4048">MIEMIGSIESEKAIRNLSFIVKDYLESEKTKKGMQ</sequence>
<gene>
    <name evidence="1" type="ORF">J2Z76_001721</name>
</gene>